<evidence type="ECO:0000259" key="12">
    <source>
        <dbReference type="SMART" id="SM00965"/>
    </source>
</evidence>
<dbReference type="Pfam" id="PF07715">
    <property type="entry name" value="Plug"/>
    <property type="match status" value="1"/>
</dbReference>
<keyword evidence="3 10" id="KW-1134">Transmembrane beta strand</keyword>
<dbReference type="EMBL" id="JAPAAF010000041">
    <property type="protein sequence ID" value="MCW0484551.1"/>
    <property type="molecule type" value="Genomic_DNA"/>
</dbReference>
<dbReference type="GO" id="GO:0006826">
    <property type="term" value="P:iron ion transport"/>
    <property type="evidence" value="ECO:0007669"/>
    <property type="project" value="UniProtKB-KW"/>
</dbReference>
<keyword evidence="4" id="KW-0406">Ion transport</keyword>
<keyword evidence="7 11" id="KW-0798">TonB box</keyword>
<dbReference type="NCBIfam" id="TIGR04057">
    <property type="entry name" value="SusC_RagA_signa"/>
    <property type="match status" value="1"/>
</dbReference>
<evidence type="ECO:0000256" key="8">
    <source>
        <dbReference type="ARBA" id="ARBA00023136"/>
    </source>
</evidence>
<keyword evidence="8 10" id="KW-0472">Membrane</keyword>
<dbReference type="SMART" id="SM00965">
    <property type="entry name" value="STN"/>
    <property type="match status" value="1"/>
</dbReference>
<dbReference type="RefSeq" id="WP_282593143.1">
    <property type="nucleotide sequence ID" value="NZ_JAPAAF010000041.1"/>
</dbReference>
<sequence length="1143" mass="128324">MKKNFLLKPLLGQMPLYIKILRVMRLTLFLFFVSLIQVLAGSAYSQATRISLNLKNTTVKDVLYDIESKSDYYFLFNSQLVDVEKKVNIEVSNEKIEQVLDRLFEGENIGYTIMNRQIIIQPSSTVSVANIQQPKSITGKVTDSAGGPLPGVTVVVKGTTQGTITDGDGNYSILSVSERAILVFSFVGMKTQEVAVGNKTSANVMLEEETIGIDEVVAIGYGVAKKSDLTGAITQVKADQMKNYLPSNVSDLLRTSIPGLTSGYSTTAKGNSSLLIRGETTLTAGSSPLIVLDGVIYNGDLSDINPGDIDRMDVMKDASSAAVYGSRATNGVIAITTKKGIGNKPTINVSSTVGIATAANRVKPYDAEGFINWRSDMFKSVFSATVPQDPWSPFDDPRTIDQQYLSQWLAYHSTNEANMVDAWLAGLRLTGTEIENYKAGNTRNWENDIYHNGVRQDYNVSLSGKKNDFTYYWSLGYMKNEALTIGDEFSTIRSRVNLEGQAAKFLKVGLNAQFSYRDESSVPADNGQYMNLTPYSSYFANDDITLRLYPNDDIQATHPLLNRTYREREMQYYTFFPKIYSVLDLPFGITYTMNLTTRMEFYHNYTHDSSRHPQWGLYGGAASRENSLRREWQIDNIINWNRTFLDVHKVDITLLANAEKNRFNSDGMDNRSFSPNDVLGYHDMSTGSLPVLSTNDNVQTADALMARLNYGFNKKYLLTLSVRRDGSSLFGYSNPRATFPSAALGWVVTEEDFLNSQVVNYLKIRASWGVNGNRAISNYAALSKIASGKSLNADQNGTVIGIPTLVINSMENRNLKWERTEAINLGADFNLLNGILSGSFEVYNMTTTDVLVNRLLPTITGFNRVYANLGEVKNKGFELSLNSLNIKHSNFEWRSSLIFSLNRNKIVSITGEKVDVLDKDGNVTGQKEPDDIANNWFIGHDKDAIWDYKILGTWKIGEEEEAAKWNQAPGDFRLEDFNNDGSLTDADKQFLGYTSPRFTWTLTNNFTLYKNFEASFVIYSLWGQMSTYNLAKHDNHIEDRRNSWDIPYWTPENQTDKYSRLRSAPANGVSYSAWFDRSYIRLENIAVAYRMPKRLLDKTFISDMKVSVSVRNAGLWAPEWKFGDPEDGTRAQRIFSLGLNLSI</sequence>
<evidence type="ECO:0000313" key="14">
    <source>
        <dbReference type="Proteomes" id="UP001163821"/>
    </source>
</evidence>
<protein>
    <submittedName>
        <fullName evidence="13">SusC/RagA family TonB-linked outer membrane protein</fullName>
    </submittedName>
</protein>
<evidence type="ECO:0000256" key="2">
    <source>
        <dbReference type="ARBA" id="ARBA00022448"/>
    </source>
</evidence>
<dbReference type="NCBIfam" id="TIGR04056">
    <property type="entry name" value="OMP_RagA_SusC"/>
    <property type="match status" value="1"/>
</dbReference>
<feature type="domain" description="Secretin/TonB short N-terminal" evidence="12">
    <location>
        <begin position="72"/>
        <end position="123"/>
    </location>
</feature>
<keyword evidence="9 10" id="KW-0998">Cell outer membrane</keyword>
<dbReference type="InterPro" id="IPR023997">
    <property type="entry name" value="TonB-dep_OMP_SusC/RagA_CS"/>
</dbReference>
<keyword evidence="2 10" id="KW-0813">Transport</keyword>
<evidence type="ECO:0000256" key="9">
    <source>
        <dbReference type="ARBA" id="ARBA00023237"/>
    </source>
</evidence>
<proteinExistence type="inferred from homology"/>
<dbReference type="InterPro" id="IPR008969">
    <property type="entry name" value="CarboxyPept-like_regulatory"/>
</dbReference>
<gene>
    <name evidence="13" type="ORF">N2K84_17565</name>
</gene>
<organism evidence="13 14">
    <name type="scientific">Gaoshiqia sediminis</name>
    <dbReference type="NCBI Taxonomy" id="2986998"/>
    <lineage>
        <taxon>Bacteria</taxon>
        <taxon>Pseudomonadati</taxon>
        <taxon>Bacteroidota</taxon>
        <taxon>Bacteroidia</taxon>
        <taxon>Marinilabiliales</taxon>
        <taxon>Prolixibacteraceae</taxon>
        <taxon>Gaoshiqia</taxon>
    </lineage>
</organism>
<keyword evidence="5 10" id="KW-0812">Transmembrane</keyword>
<dbReference type="AlphaFoldDB" id="A0AA41Y6X5"/>
<dbReference type="Gene3D" id="2.60.40.1120">
    <property type="entry name" value="Carboxypeptidase-like, regulatory domain"/>
    <property type="match status" value="1"/>
</dbReference>
<accession>A0AA41Y6X5</accession>
<keyword evidence="4" id="KW-0410">Iron transport</keyword>
<dbReference type="Proteomes" id="UP001163821">
    <property type="component" value="Unassembled WGS sequence"/>
</dbReference>
<evidence type="ECO:0000256" key="3">
    <source>
        <dbReference type="ARBA" id="ARBA00022452"/>
    </source>
</evidence>
<keyword evidence="14" id="KW-1185">Reference proteome</keyword>
<evidence type="ECO:0000256" key="7">
    <source>
        <dbReference type="ARBA" id="ARBA00023077"/>
    </source>
</evidence>
<dbReference type="InterPro" id="IPR039426">
    <property type="entry name" value="TonB-dep_rcpt-like"/>
</dbReference>
<dbReference type="Gene3D" id="2.170.130.10">
    <property type="entry name" value="TonB-dependent receptor, plug domain"/>
    <property type="match status" value="1"/>
</dbReference>
<comment type="subcellular location">
    <subcellularLocation>
        <location evidence="1 10">Cell outer membrane</location>
        <topology evidence="1 10">Multi-pass membrane protein</topology>
    </subcellularLocation>
</comment>
<dbReference type="SUPFAM" id="SSF49464">
    <property type="entry name" value="Carboxypeptidase regulatory domain-like"/>
    <property type="match status" value="1"/>
</dbReference>
<evidence type="ECO:0000313" key="13">
    <source>
        <dbReference type="EMBL" id="MCW0484551.1"/>
    </source>
</evidence>
<dbReference type="Gene3D" id="2.40.170.20">
    <property type="entry name" value="TonB-dependent receptor, beta-barrel domain"/>
    <property type="match status" value="1"/>
</dbReference>
<keyword evidence="6" id="KW-0408">Iron</keyword>
<dbReference type="InterPro" id="IPR036942">
    <property type="entry name" value="Beta-barrel_TonB_sf"/>
</dbReference>
<dbReference type="InterPro" id="IPR011662">
    <property type="entry name" value="Secretin/TonB_short_N"/>
</dbReference>
<dbReference type="PROSITE" id="PS52016">
    <property type="entry name" value="TONB_DEPENDENT_REC_3"/>
    <property type="match status" value="1"/>
</dbReference>
<dbReference type="Pfam" id="PF13715">
    <property type="entry name" value="CarbopepD_reg_2"/>
    <property type="match status" value="1"/>
</dbReference>
<reference evidence="13" key="1">
    <citation type="submission" date="2022-10" db="EMBL/GenBank/DDBJ databases">
        <title>Gaoshiqiia sediminis gen. nov., sp. nov., isolated from coastal sediment.</title>
        <authorList>
            <person name="Yu W.X."/>
            <person name="Mu D.S."/>
            <person name="Du J.Z."/>
            <person name="Liang Y.Q."/>
        </authorList>
    </citation>
    <scope>NUCLEOTIDE SEQUENCE</scope>
    <source>
        <strain evidence="13">A06</strain>
    </source>
</reference>
<name>A0AA41Y6X5_9BACT</name>
<evidence type="ECO:0000256" key="4">
    <source>
        <dbReference type="ARBA" id="ARBA00022496"/>
    </source>
</evidence>
<dbReference type="InterPro" id="IPR012910">
    <property type="entry name" value="Plug_dom"/>
</dbReference>
<comment type="caution">
    <text evidence="13">The sequence shown here is derived from an EMBL/GenBank/DDBJ whole genome shotgun (WGS) entry which is preliminary data.</text>
</comment>
<dbReference type="GO" id="GO:0009279">
    <property type="term" value="C:cell outer membrane"/>
    <property type="evidence" value="ECO:0007669"/>
    <property type="project" value="UniProtKB-SubCell"/>
</dbReference>
<comment type="similarity">
    <text evidence="10 11">Belongs to the TonB-dependent receptor family.</text>
</comment>
<dbReference type="Pfam" id="PF07660">
    <property type="entry name" value="STN"/>
    <property type="match status" value="1"/>
</dbReference>
<dbReference type="Pfam" id="PF00593">
    <property type="entry name" value="TonB_dep_Rec_b-barrel"/>
    <property type="match status" value="1"/>
</dbReference>
<evidence type="ECO:0000256" key="10">
    <source>
        <dbReference type="PROSITE-ProRule" id="PRU01360"/>
    </source>
</evidence>
<dbReference type="InterPro" id="IPR023996">
    <property type="entry name" value="TonB-dep_OMP_SusC/RagA"/>
</dbReference>
<evidence type="ECO:0000256" key="1">
    <source>
        <dbReference type="ARBA" id="ARBA00004571"/>
    </source>
</evidence>
<dbReference type="FunFam" id="2.60.40.1120:FF:000003">
    <property type="entry name" value="Outer membrane protein Omp121"/>
    <property type="match status" value="1"/>
</dbReference>
<dbReference type="SUPFAM" id="SSF56935">
    <property type="entry name" value="Porins"/>
    <property type="match status" value="1"/>
</dbReference>
<dbReference type="InterPro" id="IPR000531">
    <property type="entry name" value="Beta-barrel_TonB"/>
</dbReference>
<evidence type="ECO:0000256" key="6">
    <source>
        <dbReference type="ARBA" id="ARBA00023004"/>
    </source>
</evidence>
<evidence type="ECO:0000256" key="5">
    <source>
        <dbReference type="ARBA" id="ARBA00022692"/>
    </source>
</evidence>
<evidence type="ECO:0000256" key="11">
    <source>
        <dbReference type="RuleBase" id="RU003357"/>
    </source>
</evidence>
<dbReference type="InterPro" id="IPR037066">
    <property type="entry name" value="Plug_dom_sf"/>
</dbReference>